<organism evidence="2 3">
    <name type="scientific">Aliiroseovarius salicola</name>
    <dbReference type="NCBI Taxonomy" id="3009082"/>
    <lineage>
        <taxon>Bacteria</taxon>
        <taxon>Pseudomonadati</taxon>
        <taxon>Pseudomonadota</taxon>
        <taxon>Alphaproteobacteria</taxon>
        <taxon>Rhodobacterales</taxon>
        <taxon>Paracoccaceae</taxon>
        <taxon>Aliiroseovarius</taxon>
    </lineage>
</organism>
<dbReference type="RefSeq" id="WP_271053162.1">
    <property type="nucleotide sequence ID" value="NZ_JAQIIO010000002.1"/>
</dbReference>
<gene>
    <name evidence="2" type="ORF">O2N63_05150</name>
</gene>
<dbReference type="EMBL" id="JAQIIO010000002">
    <property type="protein sequence ID" value="MDA5093471.1"/>
    <property type="molecule type" value="Genomic_DNA"/>
</dbReference>
<evidence type="ECO:0000256" key="1">
    <source>
        <dbReference type="SAM" id="MobiDB-lite"/>
    </source>
</evidence>
<evidence type="ECO:0008006" key="4">
    <source>
        <dbReference type="Google" id="ProtNLM"/>
    </source>
</evidence>
<dbReference type="Proteomes" id="UP001528040">
    <property type="component" value="Unassembled WGS sequence"/>
</dbReference>
<name>A0ABT4VZ35_9RHOB</name>
<keyword evidence="3" id="KW-1185">Reference proteome</keyword>
<evidence type="ECO:0000313" key="2">
    <source>
        <dbReference type="EMBL" id="MDA5093471.1"/>
    </source>
</evidence>
<proteinExistence type="predicted"/>
<reference evidence="2 3" key="1">
    <citation type="submission" date="2023-01" db="EMBL/GenBank/DDBJ databases">
        <authorList>
            <person name="Yoon J.-W."/>
        </authorList>
    </citation>
    <scope>NUCLEOTIDE SEQUENCE [LARGE SCALE GENOMIC DNA]</scope>
    <source>
        <strain evidence="2 3">KMU-50</strain>
    </source>
</reference>
<protein>
    <recommendedName>
        <fullName evidence="4">Type IV secretion protein Rhs</fullName>
    </recommendedName>
</protein>
<comment type="caution">
    <text evidence="2">The sequence shown here is derived from an EMBL/GenBank/DDBJ whole genome shotgun (WGS) entry which is preliminary data.</text>
</comment>
<accession>A0ABT4VZ35</accession>
<sequence length="192" mass="21283">MAQAIFGDSLDPDPVRVHVGLGIAPLPQKAPSDARGGDALPPPDWTPPDTICDRANEPGRGWQYPAGFVLGNQVFLSRANYRPDMFDGWPDSLPMAQSLLMTHELVHVWQSQNRTHTGYTTLRSGAETLRTDDPYFWADKGQSEFLAFNFEAQATIIEDYLCYTFLVPHHPKLEELADLIGPALPVVQNLGP</sequence>
<evidence type="ECO:0000313" key="3">
    <source>
        <dbReference type="Proteomes" id="UP001528040"/>
    </source>
</evidence>
<feature type="region of interest" description="Disordered" evidence="1">
    <location>
        <begin position="26"/>
        <end position="46"/>
    </location>
</feature>